<evidence type="ECO:0000256" key="1">
    <source>
        <dbReference type="ARBA" id="ARBA00001974"/>
    </source>
</evidence>
<dbReference type="PANTHER" id="PTHR47354:SF1">
    <property type="entry name" value="CARNITINE MONOOXYGENASE REDUCTASE SUBUNIT"/>
    <property type="match status" value="1"/>
</dbReference>
<gene>
    <name evidence="10" type="ORF">LRS13_25340</name>
</gene>
<dbReference type="SUPFAM" id="SSF54292">
    <property type="entry name" value="2Fe-2S ferredoxin-like"/>
    <property type="match status" value="1"/>
</dbReference>
<evidence type="ECO:0000256" key="7">
    <source>
        <dbReference type="ARBA" id="ARBA00023014"/>
    </source>
</evidence>
<dbReference type="InterPro" id="IPR039261">
    <property type="entry name" value="FNR_nucleotide-bd"/>
</dbReference>
<dbReference type="Gene3D" id="3.40.50.80">
    <property type="entry name" value="Nucleotide-binding domain of ferredoxin-NADP reductase (FNR) module"/>
    <property type="match status" value="1"/>
</dbReference>
<dbReference type="InterPro" id="IPR036010">
    <property type="entry name" value="2Fe-2S_ferredoxin-like_sf"/>
</dbReference>
<evidence type="ECO:0000313" key="11">
    <source>
        <dbReference type="Proteomes" id="UP001058860"/>
    </source>
</evidence>
<dbReference type="PRINTS" id="PR00409">
    <property type="entry name" value="PHDIOXRDTASE"/>
</dbReference>
<evidence type="ECO:0000313" key="10">
    <source>
        <dbReference type="EMBL" id="UUY03933.1"/>
    </source>
</evidence>
<protein>
    <submittedName>
        <fullName evidence="10">PDR/VanB family oxidoreductase</fullName>
    </submittedName>
</protein>
<proteinExistence type="predicted"/>
<evidence type="ECO:0000256" key="4">
    <source>
        <dbReference type="ARBA" id="ARBA00022723"/>
    </source>
</evidence>
<keyword evidence="4" id="KW-0479">Metal-binding</keyword>
<keyword evidence="3" id="KW-0001">2Fe-2S</keyword>
<keyword evidence="5" id="KW-0560">Oxidoreductase</keyword>
<keyword evidence="11" id="KW-1185">Reference proteome</keyword>
<evidence type="ECO:0000256" key="6">
    <source>
        <dbReference type="ARBA" id="ARBA00023004"/>
    </source>
</evidence>
<dbReference type="SUPFAM" id="SSF52343">
    <property type="entry name" value="Ferredoxin reductase-like, C-terminal NADP-linked domain"/>
    <property type="match status" value="1"/>
</dbReference>
<dbReference type="CDD" id="cd00207">
    <property type="entry name" value="fer2"/>
    <property type="match status" value="1"/>
</dbReference>
<dbReference type="InterPro" id="IPR001041">
    <property type="entry name" value="2Fe-2S_ferredoxin-type"/>
</dbReference>
<sequence>MVAEDVVGLTLVDRAGARLPSWHPGAHLDVFLPSGRLRQYSLSGRPDDTHRYRIAVRLLADGGGGSREIHEDLDEGAIVHVRGPRNAFRLVDAPSYLFVAGGIGITPILPMVQTAAARGVRWRLVYLGRSEATMPFLDELAACPGGDVLVHADDGDGFADVAAILGELQALPPVPDLYVCGPPPLMDTARQLMRALDPLAPVFSERFSALPVVGGEPFTVELARSGRTVDVAADESALTAIRRVLPDVRYSCQQGFCRTCTCRVLDGEVEHRDKRVLLDAERADSMLICVSRAAAGECLVLDL</sequence>
<feature type="domain" description="2Fe-2S ferredoxin-type" evidence="8">
    <location>
        <begin position="218"/>
        <end position="303"/>
    </location>
</feature>
<comment type="cofactor">
    <cofactor evidence="1">
        <name>FAD</name>
        <dbReference type="ChEBI" id="CHEBI:57692"/>
    </cofactor>
</comment>
<dbReference type="InterPro" id="IPR017927">
    <property type="entry name" value="FAD-bd_FR_type"/>
</dbReference>
<evidence type="ECO:0000256" key="5">
    <source>
        <dbReference type="ARBA" id="ARBA00023002"/>
    </source>
</evidence>
<dbReference type="EMBL" id="CP088295">
    <property type="protein sequence ID" value="UUY03933.1"/>
    <property type="molecule type" value="Genomic_DNA"/>
</dbReference>
<feature type="domain" description="FAD-binding FR-type" evidence="9">
    <location>
        <begin position="1"/>
        <end position="91"/>
    </location>
</feature>
<keyword evidence="7" id="KW-0411">Iron-sulfur</keyword>
<dbReference type="Proteomes" id="UP001058860">
    <property type="component" value="Chromosome"/>
</dbReference>
<dbReference type="SUPFAM" id="SSF63380">
    <property type="entry name" value="Riboflavin synthase domain-like"/>
    <property type="match status" value="1"/>
</dbReference>
<dbReference type="Pfam" id="PF00111">
    <property type="entry name" value="Fer2"/>
    <property type="match status" value="1"/>
</dbReference>
<dbReference type="InterPro" id="IPR017938">
    <property type="entry name" value="Riboflavin_synthase-like_b-brl"/>
</dbReference>
<evidence type="ECO:0000259" key="9">
    <source>
        <dbReference type="PROSITE" id="PS51384"/>
    </source>
</evidence>
<name>A0ABY5PGZ0_9ACTN</name>
<evidence type="ECO:0000259" key="8">
    <source>
        <dbReference type="PROSITE" id="PS51085"/>
    </source>
</evidence>
<evidence type="ECO:0000256" key="3">
    <source>
        <dbReference type="ARBA" id="ARBA00022714"/>
    </source>
</evidence>
<dbReference type="Gene3D" id="2.40.30.10">
    <property type="entry name" value="Translation factors"/>
    <property type="match status" value="1"/>
</dbReference>
<dbReference type="InterPro" id="IPR050415">
    <property type="entry name" value="MRET"/>
</dbReference>
<evidence type="ECO:0000256" key="2">
    <source>
        <dbReference type="ARBA" id="ARBA00022630"/>
    </source>
</evidence>
<dbReference type="InterPro" id="IPR012675">
    <property type="entry name" value="Beta-grasp_dom_sf"/>
</dbReference>
<keyword evidence="2" id="KW-0285">Flavoprotein</keyword>
<dbReference type="PANTHER" id="PTHR47354">
    <property type="entry name" value="NADH OXIDOREDUCTASE HCR"/>
    <property type="match status" value="1"/>
</dbReference>
<reference evidence="11" key="1">
    <citation type="submission" date="2021-11" db="EMBL/GenBank/DDBJ databases">
        <title>Cultivation dependent microbiological survey of springs from the worlds oldest radium mine currently devoted to the extraction of radon-saturated water.</title>
        <authorList>
            <person name="Kapinusova G."/>
            <person name="Smrhova T."/>
            <person name="Strejcek M."/>
            <person name="Suman J."/>
            <person name="Jani K."/>
            <person name="Pajer P."/>
            <person name="Uhlik O."/>
        </authorList>
    </citation>
    <scope>NUCLEOTIDE SEQUENCE [LARGE SCALE GENOMIC DNA]</scope>
    <source>
        <strain evidence="11">J379</strain>
    </source>
</reference>
<accession>A0ABY5PGZ0</accession>
<dbReference type="PROSITE" id="PS51384">
    <property type="entry name" value="FAD_FR"/>
    <property type="match status" value="1"/>
</dbReference>
<dbReference type="PROSITE" id="PS51085">
    <property type="entry name" value="2FE2S_FER_2"/>
    <property type="match status" value="1"/>
</dbReference>
<dbReference type="CDD" id="cd06185">
    <property type="entry name" value="PDR_like"/>
    <property type="match status" value="1"/>
</dbReference>
<keyword evidence="6" id="KW-0408">Iron</keyword>
<dbReference type="Gene3D" id="3.10.20.30">
    <property type="match status" value="1"/>
</dbReference>
<organism evidence="10 11">
    <name type="scientific">Svornostia abyssi</name>
    <dbReference type="NCBI Taxonomy" id="2898438"/>
    <lineage>
        <taxon>Bacteria</taxon>
        <taxon>Bacillati</taxon>
        <taxon>Actinomycetota</taxon>
        <taxon>Thermoleophilia</taxon>
        <taxon>Solirubrobacterales</taxon>
        <taxon>Baekduiaceae</taxon>
        <taxon>Svornostia</taxon>
    </lineage>
</organism>